<evidence type="ECO:0000313" key="16">
    <source>
        <dbReference type="Proteomes" id="UP000789595"/>
    </source>
</evidence>
<keyword evidence="6" id="KW-0851">Voltage-gated channel</keyword>
<feature type="domain" description="Cyclic nucleotide-binding" evidence="14">
    <location>
        <begin position="479"/>
        <end position="648"/>
    </location>
</feature>
<feature type="transmembrane region" description="Helical" evidence="13">
    <location>
        <begin position="127"/>
        <end position="146"/>
    </location>
</feature>
<dbReference type="EMBL" id="CAKKNE010000002">
    <property type="protein sequence ID" value="CAH0368359.1"/>
    <property type="molecule type" value="Genomic_DNA"/>
</dbReference>
<dbReference type="PROSITE" id="PS50042">
    <property type="entry name" value="CNMP_BINDING_3"/>
    <property type="match status" value="1"/>
</dbReference>
<dbReference type="PANTHER" id="PTHR10217:SF435">
    <property type="entry name" value="POTASSIUM VOLTAGE-GATED CHANNEL PROTEIN EAG"/>
    <property type="match status" value="1"/>
</dbReference>
<comment type="subcellular location">
    <subcellularLocation>
        <location evidence="1">Membrane</location>
        <topology evidence="1">Multi-pass membrane protein</topology>
    </subcellularLocation>
</comment>
<feature type="region of interest" description="Disordered" evidence="12">
    <location>
        <begin position="49"/>
        <end position="79"/>
    </location>
</feature>
<evidence type="ECO:0000256" key="11">
    <source>
        <dbReference type="ARBA" id="ARBA00023303"/>
    </source>
</evidence>
<feature type="compositionally biased region" description="Low complexity" evidence="12">
    <location>
        <begin position="735"/>
        <end position="750"/>
    </location>
</feature>
<dbReference type="SMART" id="SM00100">
    <property type="entry name" value="cNMP"/>
    <property type="match status" value="1"/>
</dbReference>
<dbReference type="InterPro" id="IPR018490">
    <property type="entry name" value="cNMP-bd_dom_sf"/>
</dbReference>
<organism evidence="15 16">
    <name type="scientific">Pelagomonas calceolata</name>
    <dbReference type="NCBI Taxonomy" id="35677"/>
    <lineage>
        <taxon>Eukaryota</taxon>
        <taxon>Sar</taxon>
        <taxon>Stramenopiles</taxon>
        <taxon>Ochrophyta</taxon>
        <taxon>Pelagophyceae</taxon>
        <taxon>Pelagomonadales</taxon>
        <taxon>Pelagomonadaceae</taxon>
        <taxon>Pelagomonas</taxon>
    </lineage>
</organism>
<proteinExistence type="predicted"/>
<dbReference type="Gene3D" id="1.10.287.70">
    <property type="match status" value="1"/>
</dbReference>
<dbReference type="PANTHER" id="PTHR10217">
    <property type="entry name" value="VOLTAGE AND LIGAND GATED POTASSIUM CHANNEL"/>
    <property type="match status" value="1"/>
</dbReference>
<feature type="region of interest" description="Disordered" evidence="12">
    <location>
        <begin position="540"/>
        <end position="583"/>
    </location>
</feature>
<dbReference type="Proteomes" id="UP000789595">
    <property type="component" value="Unassembled WGS sequence"/>
</dbReference>
<feature type="transmembrane region" description="Helical" evidence="13">
    <location>
        <begin position="284"/>
        <end position="308"/>
    </location>
</feature>
<dbReference type="Gene3D" id="2.60.120.10">
    <property type="entry name" value="Jelly Rolls"/>
    <property type="match status" value="1"/>
</dbReference>
<dbReference type="InterPro" id="IPR050818">
    <property type="entry name" value="KCNH_animal-type"/>
</dbReference>
<evidence type="ECO:0000256" key="3">
    <source>
        <dbReference type="ARBA" id="ARBA00022538"/>
    </source>
</evidence>
<keyword evidence="5" id="KW-0631">Potassium channel</keyword>
<keyword evidence="9" id="KW-0406">Ion transport</keyword>
<dbReference type="Pfam" id="PF00520">
    <property type="entry name" value="Ion_trans"/>
    <property type="match status" value="1"/>
</dbReference>
<dbReference type="OrthoDB" id="432483at2759"/>
<name>A0A8J2SKX1_9STRA</name>
<evidence type="ECO:0000259" key="14">
    <source>
        <dbReference type="PROSITE" id="PS50042"/>
    </source>
</evidence>
<reference evidence="15" key="1">
    <citation type="submission" date="2021-11" db="EMBL/GenBank/DDBJ databases">
        <authorList>
            <consortium name="Genoscope - CEA"/>
            <person name="William W."/>
        </authorList>
    </citation>
    <scope>NUCLEOTIDE SEQUENCE</scope>
</reference>
<comment type="caution">
    <text evidence="15">The sequence shown here is derived from an EMBL/GenBank/DDBJ whole genome shotgun (WGS) entry which is preliminary data.</text>
</comment>
<feature type="region of interest" description="Disordered" evidence="12">
    <location>
        <begin position="765"/>
        <end position="800"/>
    </location>
</feature>
<keyword evidence="11" id="KW-0407">Ion channel</keyword>
<keyword evidence="7" id="KW-0630">Potassium</keyword>
<evidence type="ECO:0000256" key="5">
    <source>
        <dbReference type="ARBA" id="ARBA00022826"/>
    </source>
</evidence>
<evidence type="ECO:0000256" key="2">
    <source>
        <dbReference type="ARBA" id="ARBA00022448"/>
    </source>
</evidence>
<dbReference type="AlphaFoldDB" id="A0A8J2SKX1"/>
<feature type="compositionally biased region" description="Basic and acidic residues" evidence="12">
    <location>
        <begin position="66"/>
        <end position="79"/>
    </location>
</feature>
<dbReference type="SUPFAM" id="SSF51206">
    <property type="entry name" value="cAMP-binding domain-like"/>
    <property type="match status" value="1"/>
</dbReference>
<dbReference type="SUPFAM" id="SSF81324">
    <property type="entry name" value="Voltage-gated potassium channels"/>
    <property type="match status" value="1"/>
</dbReference>
<keyword evidence="4 13" id="KW-0812">Transmembrane</keyword>
<evidence type="ECO:0000256" key="4">
    <source>
        <dbReference type="ARBA" id="ARBA00022692"/>
    </source>
</evidence>
<evidence type="ECO:0000256" key="7">
    <source>
        <dbReference type="ARBA" id="ARBA00022958"/>
    </source>
</evidence>
<evidence type="ECO:0000256" key="12">
    <source>
        <dbReference type="SAM" id="MobiDB-lite"/>
    </source>
</evidence>
<feature type="transmembrane region" description="Helical" evidence="13">
    <location>
        <begin position="348"/>
        <end position="365"/>
    </location>
</feature>
<evidence type="ECO:0000256" key="9">
    <source>
        <dbReference type="ARBA" id="ARBA00023065"/>
    </source>
</evidence>
<sequence>MPDEEAKPPPPPEASPKGRGPALARMGSAYTKAGSKLLLSPQENKAGALLKKRMQARASSALTPKAGEKHDSARSDASRKLTGLQRVNSNFKAIVEGTTEEHDRLVKRREELGSLWYMIHPLGMFRIVWDLAMLCFVCYITLTMPYQLAFKAEPKNCSWTWPAKTCEPLAVFERLVDYFFMVDLVINFFTGYVQSDGVVVMWPGPVAKNYLKSWFTLDFISSFPWDAILTAPGFSRLNSARLLKIGRLLKCMKMLRIGKVLKVSRDSGVADSMEEFMVSRYAMAFGRVVVVILSCGFICHLMACGMAGSGPGFLRRYRVDMRDCDDLDDYDAHSCAKSANDWSPRRRYLAALYWAMSTMTTVGYGDITPESDGERAYAMVGMVIGGGFYGYVIGIIATLVAVSDANARAYNEKMGVVNAWLEFNDLPRDLRRKVRSYFKTFLAEKSALDEQAILNDLDPGLRAELGQHLIPDAVRAAQVFSGLPPTVLAKLSSLLRPVPAAVGDVLQVRGTHGVTMHVVVAGAVELSSDEEAARLLSTGQAQLHPSSAPPGAYSPTPNNPERHFFHSPHGCSQPNPESPRPSEIRPRIARAGETFGELVVLDLAASYAATAVACEPTALYMIEQATLYDRFASMPEVLNKMRQRAAQTHKDGVYSKLPESGEEAPQVRAKNMRSSLVGGGGATLPTGFADTMLTLLSDVQRRLATIDHRLDVMERRIDGEDEAPVPASPQTPRAPTLQPSSSTPTTPRPSLAGADAEHWAAALRTPAQSPRPGLVRANSSFAPASPSMRPGVTRSQSYPHRQARLVQGESMLGRIAGMLGRPKSPKPSPVAEEES</sequence>
<feature type="region of interest" description="Disordered" evidence="12">
    <location>
        <begin position="720"/>
        <end position="753"/>
    </location>
</feature>
<dbReference type="Gene3D" id="1.10.287.630">
    <property type="entry name" value="Helix hairpin bin"/>
    <property type="match status" value="1"/>
</dbReference>
<dbReference type="GO" id="GO:0005249">
    <property type="term" value="F:voltage-gated potassium channel activity"/>
    <property type="evidence" value="ECO:0007669"/>
    <property type="project" value="InterPro"/>
</dbReference>
<evidence type="ECO:0000256" key="8">
    <source>
        <dbReference type="ARBA" id="ARBA00022989"/>
    </source>
</evidence>
<evidence type="ECO:0000256" key="10">
    <source>
        <dbReference type="ARBA" id="ARBA00023136"/>
    </source>
</evidence>
<dbReference type="GO" id="GO:0042391">
    <property type="term" value="P:regulation of membrane potential"/>
    <property type="evidence" value="ECO:0007669"/>
    <property type="project" value="TreeGrafter"/>
</dbReference>
<evidence type="ECO:0000256" key="6">
    <source>
        <dbReference type="ARBA" id="ARBA00022882"/>
    </source>
</evidence>
<keyword evidence="16" id="KW-1185">Reference proteome</keyword>
<dbReference type="GO" id="GO:0005886">
    <property type="term" value="C:plasma membrane"/>
    <property type="evidence" value="ECO:0007669"/>
    <property type="project" value="TreeGrafter"/>
</dbReference>
<accession>A0A8J2SKX1</accession>
<evidence type="ECO:0000256" key="13">
    <source>
        <dbReference type="SAM" id="Phobius"/>
    </source>
</evidence>
<keyword evidence="2" id="KW-0813">Transport</keyword>
<dbReference type="InterPro" id="IPR014710">
    <property type="entry name" value="RmlC-like_jellyroll"/>
</dbReference>
<dbReference type="InterPro" id="IPR003938">
    <property type="entry name" value="K_chnl_volt-dep_EAG/ELK/ERG"/>
</dbReference>
<keyword evidence="10 13" id="KW-0472">Membrane</keyword>
<protein>
    <recommendedName>
        <fullName evidence="14">Cyclic nucleotide-binding domain-containing protein</fullName>
    </recommendedName>
</protein>
<evidence type="ECO:0000313" key="15">
    <source>
        <dbReference type="EMBL" id="CAH0368359.1"/>
    </source>
</evidence>
<keyword evidence="8 13" id="KW-1133">Transmembrane helix</keyword>
<gene>
    <name evidence="15" type="ORF">PECAL_2P14210</name>
</gene>
<keyword evidence="3" id="KW-0633">Potassium transport</keyword>
<feature type="region of interest" description="Disordered" evidence="12">
    <location>
        <begin position="1"/>
        <end position="27"/>
    </location>
</feature>
<dbReference type="InterPro" id="IPR005821">
    <property type="entry name" value="Ion_trans_dom"/>
</dbReference>
<dbReference type="PRINTS" id="PR01463">
    <property type="entry name" value="EAGCHANLFMLY"/>
</dbReference>
<dbReference type="GO" id="GO:0034702">
    <property type="term" value="C:monoatomic ion channel complex"/>
    <property type="evidence" value="ECO:0007669"/>
    <property type="project" value="UniProtKB-KW"/>
</dbReference>
<evidence type="ECO:0000256" key="1">
    <source>
        <dbReference type="ARBA" id="ARBA00004141"/>
    </source>
</evidence>
<dbReference type="InterPro" id="IPR000595">
    <property type="entry name" value="cNMP-bd_dom"/>
</dbReference>
<feature type="transmembrane region" description="Helical" evidence="13">
    <location>
        <begin position="377"/>
        <end position="402"/>
    </location>
</feature>